<dbReference type="InterPro" id="IPR018357">
    <property type="entry name" value="Hexapep_transf_CS"/>
</dbReference>
<dbReference type="SUPFAM" id="SSF51161">
    <property type="entry name" value="Trimeric LpxA-like enzymes"/>
    <property type="match status" value="1"/>
</dbReference>
<dbReference type="InterPro" id="IPR011004">
    <property type="entry name" value="Trimer_LpxA-like_sf"/>
</dbReference>
<keyword evidence="2 5" id="KW-0808">Transferase</keyword>
<dbReference type="PROSITE" id="PS00101">
    <property type="entry name" value="HEXAPEP_TRANSFERASES"/>
    <property type="match status" value="1"/>
</dbReference>
<evidence type="ECO:0000256" key="4">
    <source>
        <dbReference type="ARBA" id="ARBA00023315"/>
    </source>
</evidence>
<evidence type="ECO:0000256" key="2">
    <source>
        <dbReference type="ARBA" id="ARBA00022679"/>
    </source>
</evidence>
<dbReference type="AlphaFoldDB" id="A0A1I1NS68"/>
<dbReference type="PANTHER" id="PTHR23416:SF23">
    <property type="entry name" value="ACETYLTRANSFERASE C18B11.09C-RELATED"/>
    <property type="match status" value="1"/>
</dbReference>
<name>A0A1I1NS68_9FLAO</name>
<dbReference type="OrthoDB" id="9801697at2"/>
<reference evidence="6" key="1">
    <citation type="submission" date="2016-10" db="EMBL/GenBank/DDBJ databases">
        <authorList>
            <person name="Varghese N."/>
            <person name="Submissions S."/>
        </authorList>
    </citation>
    <scope>NUCLEOTIDE SEQUENCE [LARGE SCALE GENOMIC DNA]</scope>
    <source>
        <strain evidence="6">CGMCC 1.10370</strain>
    </source>
</reference>
<dbReference type="Proteomes" id="UP000199672">
    <property type="component" value="Unassembled WGS sequence"/>
</dbReference>
<gene>
    <name evidence="5" type="ORF">SAMN05216297_103430</name>
</gene>
<organism evidence="5 6">
    <name type="scientific">Flavobacterium phragmitis</name>
    <dbReference type="NCBI Taxonomy" id="739143"/>
    <lineage>
        <taxon>Bacteria</taxon>
        <taxon>Pseudomonadati</taxon>
        <taxon>Bacteroidota</taxon>
        <taxon>Flavobacteriia</taxon>
        <taxon>Flavobacteriales</taxon>
        <taxon>Flavobacteriaceae</taxon>
        <taxon>Flavobacterium</taxon>
    </lineage>
</organism>
<keyword evidence="6" id="KW-1185">Reference proteome</keyword>
<evidence type="ECO:0000313" key="5">
    <source>
        <dbReference type="EMBL" id="SFD00514.1"/>
    </source>
</evidence>
<dbReference type="Gene3D" id="2.160.10.10">
    <property type="entry name" value="Hexapeptide repeat proteins"/>
    <property type="match status" value="1"/>
</dbReference>
<dbReference type="InterPro" id="IPR001451">
    <property type="entry name" value="Hexapep"/>
</dbReference>
<comment type="similarity">
    <text evidence="1">Belongs to the transferase hexapeptide repeat family.</text>
</comment>
<dbReference type="InterPro" id="IPR051159">
    <property type="entry name" value="Hexapeptide_acetyltransf"/>
</dbReference>
<keyword evidence="3" id="KW-0677">Repeat</keyword>
<proteinExistence type="inferred from homology"/>
<dbReference type="STRING" id="739143.SAMN05216297_103430"/>
<dbReference type="CDD" id="cd04647">
    <property type="entry name" value="LbH_MAT_like"/>
    <property type="match status" value="1"/>
</dbReference>
<sequence>MIYNRITLTIYYLLISKLPNSRYLKVTNKIRLWYLKNILKVLNCSADCIIEEGVYISTGIDKVSIGHHTHINENVFIQAAKIGNYVLIAPNVCLLSNSHVTSRIDIPMMLQGMTSNDPVIVEDDVWIGRNVVVMPGCKIGTGSIIGAGAIVTKNIPPFSIAVGVPAKVIKKRK</sequence>
<dbReference type="EMBL" id="FOMH01000003">
    <property type="protein sequence ID" value="SFD00514.1"/>
    <property type="molecule type" value="Genomic_DNA"/>
</dbReference>
<dbReference type="GO" id="GO:0005829">
    <property type="term" value="C:cytosol"/>
    <property type="evidence" value="ECO:0007669"/>
    <property type="project" value="TreeGrafter"/>
</dbReference>
<dbReference type="PANTHER" id="PTHR23416">
    <property type="entry name" value="SIALIC ACID SYNTHASE-RELATED"/>
    <property type="match status" value="1"/>
</dbReference>
<dbReference type="Pfam" id="PF00132">
    <property type="entry name" value="Hexapep"/>
    <property type="match status" value="1"/>
</dbReference>
<keyword evidence="4" id="KW-0012">Acyltransferase</keyword>
<evidence type="ECO:0000256" key="1">
    <source>
        <dbReference type="ARBA" id="ARBA00007274"/>
    </source>
</evidence>
<accession>A0A1I1NS68</accession>
<protein>
    <submittedName>
        <fullName evidence="5">Maltose O-acetyltransferase</fullName>
    </submittedName>
</protein>
<evidence type="ECO:0000313" key="6">
    <source>
        <dbReference type="Proteomes" id="UP000199672"/>
    </source>
</evidence>
<dbReference type="GO" id="GO:0008374">
    <property type="term" value="F:O-acyltransferase activity"/>
    <property type="evidence" value="ECO:0007669"/>
    <property type="project" value="TreeGrafter"/>
</dbReference>
<evidence type="ECO:0000256" key="3">
    <source>
        <dbReference type="ARBA" id="ARBA00022737"/>
    </source>
</evidence>